<dbReference type="AlphaFoldDB" id="A0A1D8UTF5"/>
<sequence length="146" mass="16871">MPEDERVRIGRMKWPVLVARREQLPEANPGVGIAELFPQMMSARADIQPVGAGTYWGSMQVDAGITHRIFMRWFDTIDNECVIFRVTKSTESTPMTDVLIWERFRIRRWKELAGRKRFVCIECELEQRESVTPGVIAQQLTEDSDG</sequence>
<organism evidence="1 2">
    <name type="scientific">Kozakia baliensis</name>
    <dbReference type="NCBI Taxonomy" id="153496"/>
    <lineage>
        <taxon>Bacteria</taxon>
        <taxon>Pseudomonadati</taxon>
        <taxon>Pseudomonadota</taxon>
        <taxon>Alphaproteobacteria</taxon>
        <taxon>Acetobacterales</taxon>
        <taxon>Acetobacteraceae</taxon>
        <taxon>Kozakia</taxon>
    </lineage>
</organism>
<accession>A0A1D8UTF5</accession>
<protein>
    <submittedName>
        <fullName evidence="1">Uncharacterized protein</fullName>
    </submittedName>
</protein>
<gene>
    <name evidence="1" type="ORF">A0U89_07005</name>
</gene>
<dbReference type="OrthoDB" id="7272964at2"/>
<dbReference type="Proteomes" id="UP000179145">
    <property type="component" value="Chromosome"/>
</dbReference>
<dbReference type="Gene3D" id="2.40.10.270">
    <property type="entry name" value="Bacteriophage SPP1 head-tail adaptor protein"/>
    <property type="match status" value="1"/>
</dbReference>
<dbReference type="KEGG" id="kba:A0U89_07005"/>
<evidence type="ECO:0000313" key="1">
    <source>
        <dbReference type="EMBL" id="AOX16925.1"/>
    </source>
</evidence>
<proteinExistence type="predicted"/>
<keyword evidence="2" id="KW-1185">Reference proteome</keyword>
<evidence type="ECO:0000313" key="2">
    <source>
        <dbReference type="Proteomes" id="UP000179145"/>
    </source>
</evidence>
<dbReference type="STRING" id="153496.A0U89_07005"/>
<dbReference type="RefSeq" id="WP_070402626.1">
    <property type="nucleotide sequence ID" value="NZ_BJVW01000003.1"/>
</dbReference>
<reference evidence="1 2" key="1">
    <citation type="journal article" date="2016" name="Microb. Cell Fact.">
        <title>Dissection of exopolysaccharide biosynthesis in Kozakia baliensis.</title>
        <authorList>
            <person name="Brandt J.U."/>
            <person name="Jakob F."/>
            <person name="Behr J."/>
            <person name="Geissler A.J."/>
            <person name="Vogel R.F."/>
        </authorList>
    </citation>
    <scope>NUCLEOTIDE SEQUENCE [LARGE SCALE GENOMIC DNA]</scope>
    <source>
        <strain evidence="1 2">DSM 14400</strain>
    </source>
</reference>
<name>A0A1D8UTF5_9PROT</name>
<dbReference type="InterPro" id="IPR038666">
    <property type="entry name" value="SSP1_head-tail_sf"/>
</dbReference>
<dbReference type="EMBL" id="CP014674">
    <property type="protein sequence ID" value="AOX16925.1"/>
    <property type="molecule type" value="Genomic_DNA"/>
</dbReference>